<name>A0A0F9U9G8_9ZZZZ</name>
<dbReference type="AlphaFoldDB" id="A0A0F9U9G8"/>
<accession>A0A0F9U9G8</accession>
<evidence type="ECO:0000313" key="1">
    <source>
        <dbReference type="EMBL" id="KKN57906.1"/>
    </source>
</evidence>
<protein>
    <submittedName>
        <fullName evidence="1">Uncharacterized protein</fullName>
    </submittedName>
</protein>
<proteinExistence type="predicted"/>
<organism evidence="1">
    <name type="scientific">marine sediment metagenome</name>
    <dbReference type="NCBI Taxonomy" id="412755"/>
    <lineage>
        <taxon>unclassified sequences</taxon>
        <taxon>metagenomes</taxon>
        <taxon>ecological metagenomes</taxon>
    </lineage>
</organism>
<reference evidence="1" key="1">
    <citation type="journal article" date="2015" name="Nature">
        <title>Complex archaea that bridge the gap between prokaryotes and eukaryotes.</title>
        <authorList>
            <person name="Spang A."/>
            <person name="Saw J.H."/>
            <person name="Jorgensen S.L."/>
            <person name="Zaremba-Niedzwiedzka K."/>
            <person name="Martijn J."/>
            <person name="Lind A.E."/>
            <person name="van Eijk R."/>
            <person name="Schleper C."/>
            <person name="Guy L."/>
            <person name="Ettema T.J."/>
        </authorList>
    </citation>
    <scope>NUCLEOTIDE SEQUENCE</scope>
</reference>
<dbReference type="EMBL" id="LAZR01000783">
    <property type="protein sequence ID" value="KKN57906.1"/>
    <property type="molecule type" value="Genomic_DNA"/>
</dbReference>
<comment type="caution">
    <text evidence="1">The sequence shown here is derived from an EMBL/GenBank/DDBJ whole genome shotgun (WGS) entry which is preliminary data.</text>
</comment>
<gene>
    <name evidence="1" type="ORF">LCGC14_0557370</name>
</gene>
<sequence length="131" mass="13624">MPWEYAPARILTALASAARTTAASPHNSDSLESKGRRGCTVHVDVTLDPDIVSIVAKLQALDQVTGVWADIPGAVTAAIAATGHSDFTVYPGIGETANVSVSDIMPAQFRVVVTHTGGTTMSYSVVVEMLA</sequence>